<evidence type="ECO:0000313" key="4">
    <source>
        <dbReference type="Proteomes" id="UP000244064"/>
    </source>
</evidence>
<feature type="transmembrane region" description="Helical" evidence="1">
    <location>
        <begin position="90"/>
        <end position="114"/>
    </location>
</feature>
<proteinExistence type="predicted"/>
<protein>
    <recommendedName>
        <fullName evidence="2">DUF4190 domain-containing protein</fullName>
    </recommendedName>
</protein>
<dbReference type="RefSeq" id="WP_108107001.1">
    <property type="nucleotide sequence ID" value="NZ_QASN01000017.1"/>
</dbReference>
<dbReference type="Pfam" id="PF13828">
    <property type="entry name" value="DUF4190"/>
    <property type="match status" value="1"/>
</dbReference>
<sequence length="166" mass="17195">MEGVILDFNLDSSTGVVRCNQGTRYNFTIEEWKSSDLPKPGERVDFVPNGEQAGNLYRVQSQAPAAAQPQAASPFAPPAAAPAQVPTPSVLAIISLIAGILGLLIFGSLIAVICGHIARSNIRDSRGALTGDGMALAGLILGYLGLGLTVLFFLVMMIAGIAGSTL</sequence>
<dbReference type="OrthoDB" id="9816361at2"/>
<dbReference type="Proteomes" id="UP000244064">
    <property type="component" value="Unassembled WGS sequence"/>
</dbReference>
<accession>A0A2T5P978</accession>
<keyword evidence="1" id="KW-1133">Transmembrane helix</keyword>
<gene>
    <name evidence="3" type="ORF">DBO85_09395</name>
</gene>
<dbReference type="EMBL" id="QASN01000017">
    <property type="protein sequence ID" value="PTU74304.1"/>
    <property type="molecule type" value="Genomic_DNA"/>
</dbReference>
<evidence type="ECO:0000259" key="2">
    <source>
        <dbReference type="Pfam" id="PF13828"/>
    </source>
</evidence>
<evidence type="ECO:0000256" key="1">
    <source>
        <dbReference type="SAM" id="Phobius"/>
    </source>
</evidence>
<comment type="caution">
    <text evidence="3">The sequence shown here is derived from an EMBL/GenBank/DDBJ whole genome shotgun (WGS) entry which is preliminary data.</text>
</comment>
<keyword evidence="1" id="KW-0812">Transmembrane</keyword>
<dbReference type="AlphaFoldDB" id="A0A2T5P978"/>
<evidence type="ECO:0000313" key="3">
    <source>
        <dbReference type="EMBL" id="PTU74304.1"/>
    </source>
</evidence>
<feature type="transmembrane region" description="Helical" evidence="1">
    <location>
        <begin position="135"/>
        <end position="162"/>
    </location>
</feature>
<organism evidence="3 4">
    <name type="scientific">Pseudomonas mangrovi</name>
    <dbReference type="NCBI Taxonomy" id="2161748"/>
    <lineage>
        <taxon>Bacteria</taxon>
        <taxon>Pseudomonadati</taxon>
        <taxon>Pseudomonadota</taxon>
        <taxon>Gammaproteobacteria</taxon>
        <taxon>Pseudomonadales</taxon>
        <taxon>Pseudomonadaceae</taxon>
        <taxon>Pseudomonas</taxon>
    </lineage>
</organism>
<feature type="domain" description="DUF4190" evidence="2">
    <location>
        <begin position="91"/>
        <end position="152"/>
    </location>
</feature>
<keyword evidence="4" id="KW-1185">Reference proteome</keyword>
<name>A0A2T5P978_9PSED</name>
<dbReference type="InterPro" id="IPR025241">
    <property type="entry name" value="DUF4190"/>
</dbReference>
<keyword evidence="1" id="KW-0472">Membrane</keyword>
<reference evidence="3 4" key="1">
    <citation type="submission" date="2018-04" db="EMBL/GenBank/DDBJ databases">
        <title>Pseudomonas sp. nov., isolated from mangrove soil.</title>
        <authorList>
            <person name="Chen C."/>
        </authorList>
    </citation>
    <scope>NUCLEOTIDE SEQUENCE [LARGE SCALE GENOMIC DNA]</scope>
    <source>
        <strain evidence="3 4">TC-11</strain>
    </source>
</reference>